<protein>
    <submittedName>
        <fullName evidence="3">Uncharacterized protein</fullName>
    </submittedName>
</protein>
<reference evidence="3" key="1">
    <citation type="submission" date="2018-11" db="EMBL/GenBank/DDBJ databases">
        <authorList>
            <person name="Grassa J C."/>
        </authorList>
    </citation>
    <scope>NUCLEOTIDE SEQUENCE [LARGE SCALE GENOMIC DNA]</scope>
</reference>
<dbReference type="EnsemblPlants" id="evm.model.03.1378">
    <property type="protein sequence ID" value="cds.evm.model.03.1378"/>
    <property type="gene ID" value="evm.TU.03.1378"/>
</dbReference>
<proteinExistence type="predicted"/>
<accession>A0A803P519</accession>
<evidence type="ECO:0000313" key="4">
    <source>
        <dbReference type="Proteomes" id="UP000596661"/>
    </source>
</evidence>
<keyword evidence="4" id="KW-1185">Reference proteome</keyword>
<dbReference type="AlphaFoldDB" id="A0A803P519"/>
<name>A0A803P519_CANSA</name>
<feature type="region of interest" description="Disordered" evidence="1">
    <location>
        <begin position="34"/>
        <end position="95"/>
    </location>
</feature>
<dbReference type="Proteomes" id="UP000596661">
    <property type="component" value="Chromosome 3"/>
</dbReference>
<feature type="compositionally biased region" description="Polar residues" evidence="1">
    <location>
        <begin position="62"/>
        <end position="74"/>
    </location>
</feature>
<keyword evidence="2" id="KW-0812">Transmembrane</keyword>
<sequence>MYLCVASANLLSGIVSPRPLQLLVRNGDGHGCWLESSNNKMRERERKTGLDQNRRREEGDTSAEQRPAANSKSLINKKRESRDGGQVDDFEEDERHFVDREQGRRGFYISFGIRIFLVVVLVSLSIVFSVIFKAPI</sequence>
<evidence type="ECO:0000256" key="1">
    <source>
        <dbReference type="SAM" id="MobiDB-lite"/>
    </source>
</evidence>
<dbReference type="Gramene" id="evm.model.03.1378">
    <property type="protein sequence ID" value="cds.evm.model.03.1378"/>
    <property type="gene ID" value="evm.TU.03.1378"/>
</dbReference>
<reference evidence="3" key="2">
    <citation type="submission" date="2021-03" db="UniProtKB">
        <authorList>
            <consortium name="EnsemblPlants"/>
        </authorList>
    </citation>
    <scope>IDENTIFICATION</scope>
</reference>
<evidence type="ECO:0000313" key="3">
    <source>
        <dbReference type="EnsemblPlants" id="cds.evm.model.03.1378"/>
    </source>
</evidence>
<keyword evidence="2" id="KW-1133">Transmembrane helix</keyword>
<feature type="compositionally biased region" description="Basic and acidic residues" evidence="1">
    <location>
        <begin position="40"/>
        <end position="59"/>
    </location>
</feature>
<evidence type="ECO:0000256" key="2">
    <source>
        <dbReference type="SAM" id="Phobius"/>
    </source>
</evidence>
<feature type="transmembrane region" description="Helical" evidence="2">
    <location>
        <begin position="107"/>
        <end position="132"/>
    </location>
</feature>
<dbReference type="EMBL" id="UZAU01000300">
    <property type="status" value="NOT_ANNOTATED_CDS"/>
    <property type="molecule type" value="Genomic_DNA"/>
</dbReference>
<organism evidence="3 4">
    <name type="scientific">Cannabis sativa</name>
    <name type="common">Hemp</name>
    <name type="synonym">Marijuana</name>
    <dbReference type="NCBI Taxonomy" id="3483"/>
    <lineage>
        <taxon>Eukaryota</taxon>
        <taxon>Viridiplantae</taxon>
        <taxon>Streptophyta</taxon>
        <taxon>Embryophyta</taxon>
        <taxon>Tracheophyta</taxon>
        <taxon>Spermatophyta</taxon>
        <taxon>Magnoliopsida</taxon>
        <taxon>eudicotyledons</taxon>
        <taxon>Gunneridae</taxon>
        <taxon>Pentapetalae</taxon>
        <taxon>rosids</taxon>
        <taxon>fabids</taxon>
        <taxon>Rosales</taxon>
        <taxon>Cannabaceae</taxon>
        <taxon>Cannabis</taxon>
    </lineage>
</organism>
<keyword evidence="2" id="KW-0472">Membrane</keyword>